<dbReference type="InterPro" id="IPR011990">
    <property type="entry name" value="TPR-like_helical_dom_sf"/>
</dbReference>
<sequence length="452" mass="48501">MAARPGSRPRTPNASLGALLEQARWSRTQLALAVNRVGAEAGLELRYDQSAVSHWVGGTMPRAHVRPLVCEALSRRLNRPVTLREAGFAGPGCPGEGVDLAEELIDIGRQDMDPSRRGMVQAGMYSAALAVPVFAELAGRSAAVAAGRTARIGTGEVTGVRTMTERIAAICDELGGGNARPMAAAFLVNTVGPYLRASAADDVRKKMLSAAADLVYLTGWMAMYEREHGVGQRYYVKALELAAAAEDHVTFCRTLRGMSLQATSLGHGTLAQDLADSAAEAADASSPRLRAFLAGQQAGATAMAGDRRRAFVRLREAERALSRAESDAAPPSAVGGYDRCAYQFHLSSVLYETGDLPGSIDALQQSIRVQPPGERQSRMHAHAVLAGRQFELGHLDAACASWQHFLDDYQYVSTARGDGHLRTMRRRLAAWTRSAPVRELLGRARQVADLKS</sequence>
<dbReference type="Proteomes" id="UP001183388">
    <property type="component" value="Unassembled WGS sequence"/>
</dbReference>
<gene>
    <name evidence="1" type="ORF">RM780_10620</name>
</gene>
<keyword evidence="2" id="KW-1185">Reference proteome</keyword>
<comment type="caution">
    <text evidence="1">The sequence shown here is derived from an EMBL/GenBank/DDBJ whole genome shotgun (WGS) entry which is preliminary data.</text>
</comment>
<reference evidence="2" key="1">
    <citation type="submission" date="2023-07" db="EMBL/GenBank/DDBJ databases">
        <title>30 novel species of actinomycetes from the DSMZ collection.</title>
        <authorList>
            <person name="Nouioui I."/>
        </authorList>
    </citation>
    <scope>NUCLEOTIDE SEQUENCE [LARGE SCALE GENOMIC DNA]</scope>
    <source>
        <strain evidence="2">DSM 44917</strain>
    </source>
</reference>
<dbReference type="EMBL" id="JAVREN010000011">
    <property type="protein sequence ID" value="MDT0307416.1"/>
    <property type="molecule type" value="Genomic_DNA"/>
</dbReference>
<evidence type="ECO:0000313" key="2">
    <source>
        <dbReference type="Proteomes" id="UP001183388"/>
    </source>
</evidence>
<dbReference type="RefSeq" id="WP_311630361.1">
    <property type="nucleotide sequence ID" value="NZ_JAVREN010000011.1"/>
</dbReference>
<organism evidence="1 2">
    <name type="scientific">Streptomyces boetiae</name>
    <dbReference type="NCBI Taxonomy" id="3075541"/>
    <lineage>
        <taxon>Bacteria</taxon>
        <taxon>Bacillati</taxon>
        <taxon>Actinomycetota</taxon>
        <taxon>Actinomycetes</taxon>
        <taxon>Kitasatosporales</taxon>
        <taxon>Streptomycetaceae</taxon>
        <taxon>Streptomyces</taxon>
    </lineage>
</organism>
<proteinExistence type="predicted"/>
<name>A0ABU2L781_9ACTN</name>
<protein>
    <recommendedName>
        <fullName evidence="3">Transcriptional regulator</fullName>
    </recommendedName>
</protein>
<evidence type="ECO:0008006" key="3">
    <source>
        <dbReference type="Google" id="ProtNLM"/>
    </source>
</evidence>
<accession>A0ABU2L781</accession>
<dbReference type="Gene3D" id="1.25.40.10">
    <property type="entry name" value="Tetratricopeptide repeat domain"/>
    <property type="match status" value="1"/>
</dbReference>
<evidence type="ECO:0000313" key="1">
    <source>
        <dbReference type="EMBL" id="MDT0307416.1"/>
    </source>
</evidence>